<evidence type="ECO:0000313" key="2">
    <source>
        <dbReference type="Proteomes" id="UP000356253"/>
    </source>
</evidence>
<dbReference type="EMBL" id="CABVMM010000002">
    <property type="protein sequence ID" value="VVU99527.1"/>
    <property type="molecule type" value="Genomic_DNA"/>
</dbReference>
<accession>A0AC61Y6J6</accession>
<gene>
    <name evidence="1" type="ORF">FVB9532_00781</name>
</gene>
<keyword evidence="2" id="KW-1185">Reference proteome</keyword>
<comment type="caution">
    <text evidence="1">The sequence shown here is derived from an EMBL/GenBank/DDBJ whole genome shotgun (WGS) entry which is preliminary data.</text>
</comment>
<name>A0AC61Y6J6_9FLAO</name>
<sequence length="148" mass="17261">MIKKGLIFLSLVVLSCNSNKWRNIEIISPNYSDTISIVTIENKRYIYNGNSDKIPDKHVLLDISNVARLSDEIGICWDKDGYKWKLSSFDSDFKYNDLDTSRFYVQEKVLLDDNCIPDYEEYFKEGCVVIYPRSEIIRPKNGAILLFK</sequence>
<proteinExistence type="predicted"/>
<dbReference type="Proteomes" id="UP000356253">
    <property type="component" value="Unassembled WGS sequence"/>
</dbReference>
<reference evidence="1" key="1">
    <citation type="submission" date="2019-09" db="EMBL/GenBank/DDBJ databases">
        <authorList>
            <person name="Rodrigo-Torres L."/>
            <person name="Arahal R. D."/>
            <person name="Lucena T."/>
        </authorList>
    </citation>
    <scope>NUCLEOTIDE SEQUENCE</scope>
    <source>
        <strain evidence="1">ISS653</strain>
    </source>
</reference>
<evidence type="ECO:0000313" key="1">
    <source>
        <dbReference type="EMBL" id="VVU99527.1"/>
    </source>
</evidence>
<organism evidence="1 2">
    <name type="scientific">Mesonia oceanica</name>
    <dbReference type="NCBI Taxonomy" id="2687242"/>
    <lineage>
        <taxon>Bacteria</taxon>
        <taxon>Pseudomonadati</taxon>
        <taxon>Bacteroidota</taxon>
        <taxon>Flavobacteriia</taxon>
        <taxon>Flavobacteriales</taxon>
        <taxon>Flavobacteriaceae</taxon>
        <taxon>Mesonia</taxon>
    </lineage>
</organism>
<protein>
    <submittedName>
        <fullName evidence="1">Uncharacterized protein</fullName>
    </submittedName>
</protein>